<proteinExistence type="inferred from homology"/>
<dbReference type="Proteomes" id="UP000823941">
    <property type="component" value="Chromosome 9"/>
</dbReference>
<evidence type="ECO:0000256" key="5">
    <source>
        <dbReference type="ARBA" id="ARBA00022490"/>
    </source>
</evidence>
<keyword evidence="9" id="KW-0206">Cytoskeleton</keyword>
<feature type="domain" description="Trichohyalin-plectin-homology" evidence="15">
    <location>
        <begin position="99"/>
        <end position="449"/>
    </location>
</feature>
<keyword evidence="6" id="KW-0282">Flagellum</keyword>
<dbReference type="EMBL" id="JAHIBW010000009">
    <property type="protein sequence ID" value="KAG7308095.1"/>
    <property type="molecule type" value="Genomic_DNA"/>
</dbReference>
<keyword evidence="7 14" id="KW-0175">Coiled coil</keyword>
<evidence type="ECO:0000256" key="4">
    <source>
        <dbReference type="ARBA" id="ARBA00014813"/>
    </source>
</evidence>
<keyword evidence="5" id="KW-0963">Cytoplasm</keyword>
<keyword evidence="10" id="KW-0539">Nucleus</keyword>
<comment type="subcellular location">
    <subcellularLocation>
        <location evidence="2">Cytoplasm</location>
        <location evidence="2">Cytoskeleton</location>
        <location evidence="2">Flagellum axoneme</location>
    </subcellularLocation>
    <subcellularLocation>
        <location evidence="1">Nucleus</location>
    </subcellularLocation>
</comment>
<evidence type="ECO:0000256" key="8">
    <source>
        <dbReference type="ARBA" id="ARBA00023069"/>
    </source>
</evidence>
<sequence length="501" mass="60090">MENKSELQQNDDVKNRSKELSAYQRAQDLQWINNRMERSGMSRCLALIHKEAAMEKAFQEQTDHAALVNEKAKKEIALGIEVDKVHQQEVSELLRRHYLREKDPELRELIGQLQRGYVCRDQKQQILHNQYRKLQDKAEEMRANLLLTNALFDNDKETHQQEKDLMASKAAYCKELQQQLVNRQKQKQCQYEETLIEKKMLDDVIQTIHDEDARELQKKRESTEKLKREMETFKLAQAAWRERHRAAVAAEERSIEEQAKQLGDRKTTDLADKERRFKVKEENNYRMAAKTQAEEDERKKREDIIKQLQEQEYLEKTINDQKAEREKEERTKREMKTALSLQMENRRREETEQRIRDENYRKAIEARQNSDNEKERQRELERKEKMRLYAIDLKKQIEQREMEKKKNKQDDDARSKYVAEFNNSWDNEVRKEREKLVSEHVPHLLGYLQAGVIKKEDIPAVKEGASKHEHLAKLDLASLDTRSKDKRFPKCNVQCRRIRDY</sequence>
<evidence type="ECO:0000313" key="17">
    <source>
        <dbReference type="Proteomes" id="UP000823941"/>
    </source>
</evidence>
<accession>A0ABQ7QSQ4</accession>
<dbReference type="InterPro" id="IPR026504">
    <property type="entry name" value="MNS1"/>
</dbReference>
<dbReference type="PANTHER" id="PTHR19265">
    <property type="entry name" value="MEIOSIS-SPECIFIC NUCLEAR STRUCTURAL PROTEIN 1"/>
    <property type="match status" value="1"/>
</dbReference>
<comment type="caution">
    <text evidence="16">The sequence shown here is derived from an EMBL/GenBank/DDBJ whole genome shotgun (WGS) entry which is preliminary data.</text>
</comment>
<evidence type="ECO:0000259" key="15">
    <source>
        <dbReference type="Pfam" id="PF13868"/>
    </source>
</evidence>
<evidence type="ECO:0000256" key="2">
    <source>
        <dbReference type="ARBA" id="ARBA00004611"/>
    </source>
</evidence>
<evidence type="ECO:0000313" key="16">
    <source>
        <dbReference type="EMBL" id="KAG7308095.1"/>
    </source>
</evidence>
<reference evidence="16 17" key="1">
    <citation type="submission" date="2021-06" db="EMBL/GenBank/DDBJ databases">
        <title>A haploid diamondback moth (Plutella xylostella L.) genome assembly resolves 31 chromosomes and identifies a diamide resistance mutation.</title>
        <authorList>
            <person name="Ward C.M."/>
            <person name="Perry K.D."/>
            <person name="Baker G."/>
            <person name="Powis K."/>
            <person name="Heckel D.G."/>
            <person name="Baxter S.W."/>
        </authorList>
    </citation>
    <scope>NUCLEOTIDE SEQUENCE [LARGE SCALE GENOMIC DNA]</scope>
    <source>
        <strain evidence="16 17">LV</strain>
        <tissue evidence="16">Single pupa</tissue>
    </source>
</reference>
<dbReference type="Pfam" id="PF13868">
    <property type="entry name" value="TPH"/>
    <property type="match status" value="1"/>
</dbReference>
<evidence type="ECO:0000256" key="14">
    <source>
        <dbReference type="SAM" id="Coils"/>
    </source>
</evidence>
<evidence type="ECO:0000256" key="10">
    <source>
        <dbReference type="ARBA" id="ARBA00023242"/>
    </source>
</evidence>
<comment type="similarity">
    <text evidence="3">Belongs to the MNS1 family.</text>
</comment>
<evidence type="ECO:0000256" key="12">
    <source>
        <dbReference type="ARBA" id="ARBA00023273"/>
    </source>
</evidence>
<dbReference type="PANTHER" id="PTHR19265:SF0">
    <property type="entry name" value="MEIOSIS-SPECIFIC NUCLEAR STRUCTURAL PROTEIN 1"/>
    <property type="match status" value="1"/>
</dbReference>
<gene>
    <name evidence="16" type="ORF">JYU34_006753</name>
</gene>
<keyword evidence="12" id="KW-0966">Cell projection</keyword>
<evidence type="ECO:0000256" key="7">
    <source>
        <dbReference type="ARBA" id="ARBA00023054"/>
    </source>
</evidence>
<evidence type="ECO:0000256" key="1">
    <source>
        <dbReference type="ARBA" id="ARBA00004123"/>
    </source>
</evidence>
<name>A0ABQ7QSQ4_PLUXY</name>
<protein>
    <recommendedName>
        <fullName evidence="4">Meiosis-specific nuclear structural protein 1</fullName>
    </recommendedName>
</protein>
<evidence type="ECO:0000256" key="13">
    <source>
        <dbReference type="ARBA" id="ARBA00046114"/>
    </source>
</evidence>
<evidence type="ECO:0000256" key="6">
    <source>
        <dbReference type="ARBA" id="ARBA00022846"/>
    </source>
</evidence>
<dbReference type="InterPro" id="IPR043597">
    <property type="entry name" value="TPH_dom"/>
</dbReference>
<organism evidence="16 17">
    <name type="scientific">Plutella xylostella</name>
    <name type="common">Diamondback moth</name>
    <name type="synonym">Plutella maculipennis</name>
    <dbReference type="NCBI Taxonomy" id="51655"/>
    <lineage>
        <taxon>Eukaryota</taxon>
        <taxon>Metazoa</taxon>
        <taxon>Ecdysozoa</taxon>
        <taxon>Arthropoda</taxon>
        <taxon>Hexapoda</taxon>
        <taxon>Insecta</taxon>
        <taxon>Pterygota</taxon>
        <taxon>Neoptera</taxon>
        <taxon>Endopterygota</taxon>
        <taxon>Lepidoptera</taxon>
        <taxon>Glossata</taxon>
        <taxon>Ditrysia</taxon>
        <taxon>Yponomeutoidea</taxon>
        <taxon>Plutellidae</taxon>
        <taxon>Plutella</taxon>
    </lineage>
</organism>
<feature type="coiled-coil region" evidence="14">
    <location>
        <begin position="209"/>
        <end position="261"/>
    </location>
</feature>
<feature type="coiled-coil region" evidence="14">
    <location>
        <begin position="291"/>
        <end position="383"/>
    </location>
</feature>
<keyword evidence="17" id="KW-1185">Reference proteome</keyword>
<keyword evidence="8" id="KW-0969">Cilium</keyword>
<comment type="function">
    <text evidence="13">Microtubule inner protein (MIP) part of the dynein-decorated doublet microtubules (DMTs) in cilia axoneme, which is required for motile cilia beating. May play a role in the control of meiotic division and germ cell differentiation through regulation of pairing and recombination during meiosis. Required for sperm flagella assembly. May play a role in the assembly and function of the outer dynein arm-docking complex (ODA-DC). ODA-DC mediates outer dynein arms (ODA) binding onto the axonemal doublet microtubules.</text>
</comment>
<evidence type="ECO:0000256" key="9">
    <source>
        <dbReference type="ARBA" id="ARBA00023212"/>
    </source>
</evidence>
<evidence type="ECO:0000256" key="11">
    <source>
        <dbReference type="ARBA" id="ARBA00023254"/>
    </source>
</evidence>
<evidence type="ECO:0000256" key="3">
    <source>
        <dbReference type="ARBA" id="ARBA00009158"/>
    </source>
</evidence>
<keyword evidence="11" id="KW-0469">Meiosis</keyword>